<dbReference type="EMBL" id="QGMZ01000028">
    <property type="protein sequence ID" value="PWR71868.1"/>
    <property type="molecule type" value="Genomic_DNA"/>
</dbReference>
<feature type="transmembrane region" description="Helical" evidence="1">
    <location>
        <begin position="309"/>
        <end position="328"/>
    </location>
</feature>
<gene>
    <name evidence="2" type="ORF">DLD82_12675</name>
</gene>
<feature type="transmembrane region" description="Helical" evidence="1">
    <location>
        <begin position="335"/>
        <end position="355"/>
    </location>
</feature>
<reference evidence="2 3" key="1">
    <citation type="submission" date="2018-05" db="EMBL/GenBank/DDBJ databases">
        <title>Draft genome of Methanospirillum stamsii Pt1.</title>
        <authorList>
            <person name="Dueholm M.S."/>
            <person name="Nielsen P.H."/>
            <person name="Bakmann L.F."/>
            <person name="Otzen D.E."/>
        </authorList>
    </citation>
    <scope>NUCLEOTIDE SEQUENCE [LARGE SCALE GENOMIC DNA]</scope>
    <source>
        <strain evidence="2 3">Pt1</strain>
    </source>
</reference>
<sequence>MQIHKKLINSDYYTAVILFFFIFSIYLLCPIVTSFDSKYYIPLTKSIIYEGNFDLDEYVSFENDKDYRITNNNGHYYSYFPYANSILAIPLVFFLDFILRISSVDIEPIILQVGESVGINPDIILKVIDNRLYDLLYEKTIASIVSALCVILFYFIARKYLNNNYAILISLIFAFATSLWSVASRGFWMHGPSILFLELAFLGMLYAKEKPHLSIYVGIPLSIAYIIRPTNAISLVLFSLYMLYCNRDSYKRIGKYCILTFIPLFLFIILNLSIYNAILPPYFLAERITNFSPVIFEALIGNVFSPARGLLIFSPFFIFSIYGVYLKIKTKSIDIFDIVVLMTIFFHWIAISMYPHWWAGHSYGPRFFLDVNPLLLYFIIPVLSKISSMKPSSKKIWTFVLLVLVGISVIIHLKGAVIFGVWDWNGTPLNVDENPWRIWDFHDIQFLR</sequence>
<keyword evidence="1" id="KW-1133">Transmembrane helix</keyword>
<protein>
    <recommendedName>
        <fullName evidence="4">Glycosyltransferase RgtA/B/C/D-like domain-containing protein</fullName>
    </recommendedName>
</protein>
<evidence type="ECO:0008006" key="4">
    <source>
        <dbReference type="Google" id="ProtNLM"/>
    </source>
</evidence>
<feature type="transmembrane region" description="Helical" evidence="1">
    <location>
        <begin position="79"/>
        <end position="99"/>
    </location>
</feature>
<dbReference type="OrthoDB" id="145466at2157"/>
<feature type="transmembrane region" description="Helical" evidence="1">
    <location>
        <begin position="187"/>
        <end position="207"/>
    </location>
</feature>
<dbReference type="AlphaFoldDB" id="A0A2V2N5U0"/>
<dbReference type="GeneID" id="97610081"/>
<feature type="transmembrane region" description="Helical" evidence="1">
    <location>
        <begin position="140"/>
        <end position="157"/>
    </location>
</feature>
<dbReference type="RefSeq" id="WP_109941500.1">
    <property type="nucleotide sequence ID" value="NZ_CP176366.1"/>
</dbReference>
<dbReference type="Proteomes" id="UP000245934">
    <property type="component" value="Unassembled WGS sequence"/>
</dbReference>
<name>A0A2V2N5U0_9EURY</name>
<comment type="caution">
    <text evidence="2">The sequence shown here is derived from an EMBL/GenBank/DDBJ whole genome shotgun (WGS) entry which is preliminary data.</text>
</comment>
<feature type="transmembrane region" description="Helical" evidence="1">
    <location>
        <begin position="396"/>
        <end position="422"/>
    </location>
</feature>
<accession>A0A2V2N5U0</accession>
<feature type="transmembrane region" description="Helical" evidence="1">
    <location>
        <begin position="12"/>
        <end position="33"/>
    </location>
</feature>
<evidence type="ECO:0000313" key="2">
    <source>
        <dbReference type="EMBL" id="PWR71868.1"/>
    </source>
</evidence>
<evidence type="ECO:0000313" key="3">
    <source>
        <dbReference type="Proteomes" id="UP000245934"/>
    </source>
</evidence>
<keyword evidence="3" id="KW-1185">Reference proteome</keyword>
<keyword evidence="1" id="KW-0812">Transmembrane</keyword>
<feature type="transmembrane region" description="Helical" evidence="1">
    <location>
        <begin position="367"/>
        <end position="384"/>
    </location>
</feature>
<feature type="transmembrane region" description="Helical" evidence="1">
    <location>
        <begin position="213"/>
        <end position="244"/>
    </location>
</feature>
<feature type="transmembrane region" description="Helical" evidence="1">
    <location>
        <begin position="256"/>
        <end position="278"/>
    </location>
</feature>
<organism evidence="2 3">
    <name type="scientific">Methanospirillum stamsii</name>
    <dbReference type="NCBI Taxonomy" id="1277351"/>
    <lineage>
        <taxon>Archaea</taxon>
        <taxon>Methanobacteriati</taxon>
        <taxon>Methanobacteriota</taxon>
        <taxon>Stenosarchaea group</taxon>
        <taxon>Methanomicrobia</taxon>
        <taxon>Methanomicrobiales</taxon>
        <taxon>Methanospirillaceae</taxon>
        <taxon>Methanospirillum</taxon>
    </lineage>
</organism>
<evidence type="ECO:0000256" key="1">
    <source>
        <dbReference type="SAM" id="Phobius"/>
    </source>
</evidence>
<keyword evidence="1" id="KW-0472">Membrane</keyword>
<proteinExistence type="predicted"/>
<feature type="transmembrane region" description="Helical" evidence="1">
    <location>
        <begin position="163"/>
        <end position="180"/>
    </location>
</feature>